<name>A0A1M7PEI2_9ACTN</name>
<evidence type="ECO:0000313" key="4">
    <source>
        <dbReference type="Proteomes" id="UP000184111"/>
    </source>
</evidence>
<dbReference type="Gene3D" id="1.10.443.10">
    <property type="entry name" value="Intergrase catalytic core"/>
    <property type="match status" value="1"/>
</dbReference>
<evidence type="ECO:0000256" key="2">
    <source>
        <dbReference type="SAM" id="MobiDB-lite"/>
    </source>
</evidence>
<evidence type="ECO:0000256" key="1">
    <source>
        <dbReference type="ARBA" id="ARBA00023172"/>
    </source>
</evidence>
<dbReference type="InterPro" id="IPR011010">
    <property type="entry name" value="DNA_brk_join_enz"/>
</dbReference>
<dbReference type="GO" id="GO:0003677">
    <property type="term" value="F:DNA binding"/>
    <property type="evidence" value="ECO:0007669"/>
    <property type="project" value="InterPro"/>
</dbReference>
<gene>
    <name evidence="3" type="ORF">SAMN05216499_1233</name>
</gene>
<keyword evidence="1" id="KW-0233">DNA recombination</keyword>
<feature type="region of interest" description="Disordered" evidence="2">
    <location>
        <begin position="44"/>
        <end position="72"/>
    </location>
</feature>
<dbReference type="GO" id="GO:0006310">
    <property type="term" value="P:DNA recombination"/>
    <property type="evidence" value="ECO:0007669"/>
    <property type="project" value="UniProtKB-KW"/>
</dbReference>
<dbReference type="AlphaFoldDB" id="A0A1M7PEI2"/>
<dbReference type="EMBL" id="FRBI01000023">
    <property type="protein sequence ID" value="SHN15328.1"/>
    <property type="molecule type" value="Genomic_DNA"/>
</dbReference>
<accession>A0A1M7PEI2</accession>
<keyword evidence="4" id="KW-1185">Reference proteome</keyword>
<dbReference type="GO" id="GO:0015074">
    <property type="term" value="P:DNA integration"/>
    <property type="evidence" value="ECO:0007669"/>
    <property type="project" value="InterPro"/>
</dbReference>
<sequence length="72" mass="7576">MNVIQTMLGHKSATLTLDVYGHLFPDRLDEVSDKMDERRTMLLAKAQASAATRPPAPGGKKGPSAGPQSAAA</sequence>
<protein>
    <recommendedName>
        <fullName evidence="5">Integrase</fullName>
    </recommendedName>
</protein>
<dbReference type="Proteomes" id="UP000184111">
    <property type="component" value="Unassembled WGS sequence"/>
</dbReference>
<feature type="compositionally biased region" description="Low complexity" evidence="2">
    <location>
        <begin position="62"/>
        <end position="72"/>
    </location>
</feature>
<dbReference type="RefSeq" id="WP_073501623.1">
    <property type="nucleotide sequence ID" value="NZ_FRBI01000023.1"/>
</dbReference>
<dbReference type="InterPro" id="IPR013762">
    <property type="entry name" value="Integrase-like_cat_sf"/>
</dbReference>
<dbReference type="SUPFAM" id="SSF56349">
    <property type="entry name" value="DNA breaking-rejoining enzymes"/>
    <property type="match status" value="1"/>
</dbReference>
<evidence type="ECO:0008006" key="5">
    <source>
        <dbReference type="Google" id="ProtNLM"/>
    </source>
</evidence>
<proteinExistence type="predicted"/>
<evidence type="ECO:0000313" key="3">
    <source>
        <dbReference type="EMBL" id="SHN15328.1"/>
    </source>
</evidence>
<organism evidence="3 4">
    <name type="scientific">Actinacidiphila paucisporea</name>
    <dbReference type="NCBI Taxonomy" id="310782"/>
    <lineage>
        <taxon>Bacteria</taxon>
        <taxon>Bacillati</taxon>
        <taxon>Actinomycetota</taxon>
        <taxon>Actinomycetes</taxon>
        <taxon>Kitasatosporales</taxon>
        <taxon>Streptomycetaceae</taxon>
        <taxon>Actinacidiphila</taxon>
    </lineage>
</organism>
<reference evidence="3 4" key="1">
    <citation type="submission" date="2016-11" db="EMBL/GenBank/DDBJ databases">
        <authorList>
            <person name="Jaros S."/>
            <person name="Januszkiewicz K."/>
            <person name="Wedrychowicz H."/>
        </authorList>
    </citation>
    <scope>NUCLEOTIDE SEQUENCE [LARGE SCALE GENOMIC DNA]</scope>
    <source>
        <strain evidence="3 4">CGMCC 4.2025</strain>
    </source>
</reference>
<dbReference type="STRING" id="310782.SAMN05216499_1233"/>